<dbReference type="Proteomes" id="UP000178606">
    <property type="component" value="Unassembled WGS sequence"/>
</dbReference>
<protein>
    <recommendedName>
        <fullName evidence="5">Oxidoreductase</fullName>
    </recommendedName>
</protein>
<dbReference type="InterPro" id="IPR036291">
    <property type="entry name" value="NAD(P)-bd_dom_sf"/>
</dbReference>
<dbReference type="AlphaFoldDB" id="A0A1F6D363"/>
<proteinExistence type="predicted"/>
<reference evidence="3 4" key="1">
    <citation type="journal article" date="2016" name="Nat. Commun.">
        <title>Thousands of microbial genomes shed light on interconnected biogeochemical processes in an aquifer system.</title>
        <authorList>
            <person name="Anantharaman K."/>
            <person name="Brown C.T."/>
            <person name="Hug L.A."/>
            <person name="Sharon I."/>
            <person name="Castelle C.J."/>
            <person name="Probst A.J."/>
            <person name="Thomas B.C."/>
            <person name="Singh A."/>
            <person name="Wilkins M.J."/>
            <person name="Karaoz U."/>
            <person name="Brodie E.L."/>
            <person name="Williams K.H."/>
            <person name="Hubbard S.S."/>
            <person name="Banfield J.F."/>
        </authorList>
    </citation>
    <scope>NUCLEOTIDE SEQUENCE [LARGE SCALE GENOMIC DNA]</scope>
    <source>
        <strain evidence="4">RIFCSPLOWO2_12_FULL_64_10</strain>
    </source>
</reference>
<dbReference type="Gene3D" id="3.30.360.10">
    <property type="entry name" value="Dihydrodipicolinate Reductase, domain 2"/>
    <property type="match status" value="1"/>
</dbReference>
<dbReference type="EMBL" id="MFKF01000058">
    <property type="protein sequence ID" value="OGG55874.1"/>
    <property type="molecule type" value="Genomic_DNA"/>
</dbReference>
<gene>
    <name evidence="3" type="ORF">A3F84_21310</name>
</gene>
<dbReference type="SUPFAM" id="SSF51735">
    <property type="entry name" value="NAD(P)-binding Rossmann-fold domains"/>
    <property type="match status" value="1"/>
</dbReference>
<dbReference type="PANTHER" id="PTHR43377">
    <property type="entry name" value="BILIVERDIN REDUCTASE A"/>
    <property type="match status" value="1"/>
</dbReference>
<dbReference type="GO" id="GO:0000166">
    <property type="term" value="F:nucleotide binding"/>
    <property type="evidence" value="ECO:0007669"/>
    <property type="project" value="InterPro"/>
</dbReference>
<dbReference type="PANTHER" id="PTHR43377:SF1">
    <property type="entry name" value="BILIVERDIN REDUCTASE A"/>
    <property type="match status" value="1"/>
</dbReference>
<evidence type="ECO:0000313" key="4">
    <source>
        <dbReference type="Proteomes" id="UP000178606"/>
    </source>
</evidence>
<dbReference type="InterPro" id="IPR000683">
    <property type="entry name" value="Gfo/Idh/MocA-like_OxRdtase_N"/>
</dbReference>
<evidence type="ECO:0000259" key="1">
    <source>
        <dbReference type="Pfam" id="PF01408"/>
    </source>
</evidence>
<name>A0A1F6D363_HANXR</name>
<dbReference type="Gene3D" id="3.40.50.720">
    <property type="entry name" value="NAD(P)-binding Rossmann-like Domain"/>
    <property type="match status" value="1"/>
</dbReference>
<evidence type="ECO:0000313" key="3">
    <source>
        <dbReference type="EMBL" id="OGG55874.1"/>
    </source>
</evidence>
<accession>A0A1F6D363</accession>
<dbReference type="SUPFAM" id="SSF55347">
    <property type="entry name" value="Glyceraldehyde-3-phosphate dehydrogenase-like, C-terminal domain"/>
    <property type="match status" value="1"/>
</dbReference>
<sequence length="333" mass="36262">MADVMEVGCIGCGGRGRVYSSGLAKLPGFRMRGYADARIEAAKAFQEAYGGDYATPELDRVLEDPRIGAVLICTYHDTHAPLAIKAAQQGKHILLEKPMALTIEECKAIEQAVEKAGVRMALGFKMRFMPVITKVKEKIGTPMMMVGQMMDRRWADTNWAQQPKIGGGNVISQGCHTTNILTYFAGADPVSVYAEGGTMTHTGTDIIDNVVATVRYRNGVVAGMIQGDAGLNPYVSKFFFELFGRDGRGAGLYNRCHEAVLWGADVDRIGPEHLTPEENEDIEGDRGLLRHFAECVKANRPTLVGPREGRIATTIVVKLFESVRTGKPQAIAV</sequence>
<feature type="domain" description="Gfo/Idh/MocA-like oxidoreductase N-terminal" evidence="1">
    <location>
        <begin position="6"/>
        <end position="124"/>
    </location>
</feature>
<dbReference type="Pfam" id="PF22725">
    <property type="entry name" value="GFO_IDH_MocA_C3"/>
    <property type="match status" value="1"/>
</dbReference>
<dbReference type="Pfam" id="PF01408">
    <property type="entry name" value="GFO_IDH_MocA"/>
    <property type="match status" value="1"/>
</dbReference>
<feature type="domain" description="GFO/IDH/MocA-like oxidoreductase" evidence="2">
    <location>
        <begin position="137"/>
        <end position="245"/>
    </location>
</feature>
<comment type="caution">
    <text evidence="3">The sequence shown here is derived from an EMBL/GenBank/DDBJ whole genome shotgun (WGS) entry which is preliminary data.</text>
</comment>
<dbReference type="InterPro" id="IPR055170">
    <property type="entry name" value="GFO_IDH_MocA-like_dom"/>
</dbReference>
<organism evidence="3 4">
    <name type="scientific">Handelsmanbacteria sp. (strain RIFCSPLOWO2_12_FULL_64_10)</name>
    <dbReference type="NCBI Taxonomy" id="1817868"/>
    <lineage>
        <taxon>Bacteria</taxon>
        <taxon>Candidatus Handelsmaniibacteriota</taxon>
    </lineage>
</organism>
<evidence type="ECO:0000259" key="2">
    <source>
        <dbReference type="Pfam" id="PF22725"/>
    </source>
</evidence>
<dbReference type="InterPro" id="IPR051450">
    <property type="entry name" value="Gfo/Idh/MocA_Oxidoreductases"/>
</dbReference>
<evidence type="ECO:0008006" key="5">
    <source>
        <dbReference type="Google" id="ProtNLM"/>
    </source>
</evidence>